<gene>
    <name evidence="3" type="ORF">CMV_027022</name>
</gene>
<keyword evidence="1" id="KW-1133">Transmembrane helix</keyword>
<feature type="transmembrane region" description="Helical" evidence="1">
    <location>
        <begin position="488"/>
        <end position="508"/>
    </location>
</feature>
<dbReference type="OrthoDB" id="624036at2759"/>
<dbReference type="AlphaFoldDB" id="A0A8J4QJ17"/>
<proteinExistence type="predicted"/>
<comment type="caution">
    <text evidence="3">The sequence shown here is derived from an EMBL/GenBank/DDBJ whole genome shotgun (WGS) entry which is preliminary data.</text>
</comment>
<dbReference type="Proteomes" id="UP000737018">
    <property type="component" value="Unassembled WGS sequence"/>
</dbReference>
<keyword evidence="1" id="KW-0812">Transmembrane</keyword>
<feature type="transmembrane region" description="Helical" evidence="1">
    <location>
        <begin position="130"/>
        <end position="152"/>
    </location>
</feature>
<feature type="domain" description="DUF4220" evidence="2">
    <location>
        <begin position="167"/>
        <end position="560"/>
    </location>
</feature>
<evidence type="ECO:0000256" key="1">
    <source>
        <dbReference type="SAM" id="Phobius"/>
    </source>
</evidence>
<feature type="transmembrane region" description="Helical" evidence="1">
    <location>
        <begin position="449"/>
        <end position="468"/>
    </location>
</feature>
<feature type="domain" description="DUF4220" evidence="2">
    <location>
        <begin position="67"/>
        <end position="113"/>
    </location>
</feature>
<protein>
    <recommendedName>
        <fullName evidence="2">DUF4220 domain-containing protein</fullName>
    </recommendedName>
</protein>
<accession>A0A8J4QJ17</accession>
<dbReference type="InterPro" id="IPR007658">
    <property type="entry name" value="DUF594"/>
</dbReference>
<keyword evidence="1" id="KW-0472">Membrane</keyword>
<evidence type="ECO:0000259" key="2">
    <source>
        <dbReference type="Pfam" id="PF13968"/>
    </source>
</evidence>
<keyword evidence="4" id="KW-1185">Reference proteome</keyword>
<dbReference type="PANTHER" id="PTHR31325">
    <property type="entry name" value="OS01G0798800 PROTEIN-RELATED"/>
    <property type="match status" value="1"/>
</dbReference>
<dbReference type="InterPro" id="IPR025315">
    <property type="entry name" value="DUF4220"/>
</dbReference>
<organism evidence="3 4">
    <name type="scientific">Castanea mollissima</name>
    <name type="common">Chinese chestnut</name>
    <dbReference type="NCBI Taxonomy" id="60419"/>
    <lineage>
        <taxon>Eukaryota</taxon>
        <taxon>Viridiplantae</taxon>
        <taxon>Streptophyta</taxon>
        <taxon>Embryophyta</taxon>
        <taxon>Tracheophyta</taxon>
        <taxon>Spermatophyta</taxon>
        <taxon>Magnoliopsida</taxon>
        <taxon>eudicotyledons</taxon>
        <taxon>Gunneridae</taxon>
        <taxon>Pentapetalae</taxon>
        <taxon>rosids</taxon>
        <taxon>fabids</taxon>
        <taxon>Fagales</taxon>
        <taxon>Fagaceae</taxon>
        <taxon>Castanea</taxon>
    </lineage>
</organism>
<dbReference type="EMBL" id="JRKL02008668">
    <property type="protein sequence ID" value="KAF3946744.1"/>
    <property type="molecule type" value="Genomic_DNA"/>
</dbReference>
<sequence>MVVGKDNLVVNNATNAPNCVVNKPLETLKYIESYVLLTTLLVAFLTVFGSWRRRSHSLKLKYSIRASYLLSTYLINYIMGLMKSIEIRHELFAIWATFLIVFLGSADCISAYSPAEAPQPMACQNPTETLLYIESYVLLTTLLIAFLTVFGSWRRRSHSLKLKYSIWASYLLSTFLINYTMGLMKSAKFRDELFAVWATFLIIFLGSADCISAYSLEDSENRKRYNLELFVQYFWLGWLIGLYANQPKFTITLYLLYVLSVRRTGGRAEALELASKSYGLVRNTKLVADFMEDETNKEGDEADPTCMKGYKYLVKGEKKAKVIVKAPHYHMQIETTDDHKVITIDMIWQCKGRLLSSTGDPDGRLKDICLSYALYRLLCRRFAKYSFSESSQLKTWDFVRYGLLSKDGDDHERAFRVIEVELGFLYDLFYTKYPVFFARGFPLSRNFEFIIVVIGCWVVAPVLAKYQASNGDSDLHLMTRNGRNLDALLTGVVLVAMLFMEVVQFFVVNFSDWSKVQWLCYYVEKPSWHNKCMEMIIRVICHRNLLKPWDRKLGQYSLLESFNYNPPVLLYNYWTSPYIDKPRNGLKQSAHVTLPMEVKKAIIHSLKTNGQRLTNGAASLERNGVENELSWACRLQTQTHVILVWHIATSLCELNLSTQVIATGEQVNQQRESNDFIVATKLSKYCAYLVAFAPRLLPDHKYTTEIIFDQVVVEARYKLKGCEKSICQKMFTFCKDDREKRISGKMFNLGIEDDEGIEEIIEKGAVLAKQLIEKLQDNGLRWKILAELWAEMMLFVAPSNDETAHAEHLAIGGEFVTHLWALLSHAGILKQDSAQDV</sequence>
<evidence type="ECO:0000313" key="4">
    <source>
        <dbReference type="Proteomes" id="UP000737018"/>
    </source>
</evidence>
<dbReference type="Pfam" id="PF13968">
    <property type="entry name" value="DUF4220"/>
    <property type="match status" value="2"/>
</dbReference>
<dbReference type="Pfam" id="PF04578">
    <property type="entry name" value="DUF594"/>
    <property type="match status" value="1"/>
</dbReference>
<name>A0A8J4QJ17_9ROSI</name>
<feature type="transmembrane region" description="Helical" evidence="1">
    <location>
        <begin position="164"/>
        <end position="181"/>
    </location>
</feature>
<feature type="transmembrane region" description="Helical" evidence="1">
    <location>
        <begin position="91"/>
        <end position="109"/>
    </location>
</feature>
<feature type="transmembrane region" description="Helical" evidence="1">
    <location>
        <begin position="235"/>
        <end position="257"/>
    </location>
</feature>
<reference evidence="3" key="1">
    <citation type="submission" date="2020-03" db="EMBL/GenBank/DDBJ databases">
        <title>Castanea mollissima Vanexum genome sequencing.</title>
        <authorList>
            <person name="Staton M."/>
        </authorList>
    </citation>
    <scope>NUCLEOTIDE SEQUENCE</scope>
    <source>
        <tissue evidence="3">Leaf</tissue>
    </source>
</reference>
<feature type="transmembrane region" description="Helical" evidence="1">
    <location>
        <begin position="193"/>
        <end position="215"/>
    </location>
</feature>
<feature type="transmembrane region" description="Helical" evidence="1">
    <location>
        <begin position="31"/>
        <end position="50"/>
    </location>
</feature>
<evidence type="ECO:0000313" key="3">
    <source>
        <dbReference type="EMBL" id="KAF3946744.1"/>
    </source>
</evidence>